<dbReference type="Gene3D" id="1.25.40.10">
    <property type="entry name" value="Tetratricopeptide repeat domain"/>
    <property type="match status" value="1"/>
</dbReference>
<dbReference type="GO" id="GO:0005737">
    <property type="term" value="C:cytoplasm"/>
    <property type="evidence" value="ECO:0007669"/>
    <property type="project" value="UniProtKB-SubCell"/>
</dbReference>
<feature type="region of interest" description="Disordered" evidence="6">
    <location>
        <begin position="204"/>
        <end position="247"/>
    </location>
</feature>
<keyword evidence="7" id="KW-1133">Transmembrane helix</keyword>
<evidence type="ECO:0000256" key="2">
    <source>
        <dbReference type="ARBA" id="ARBA00022490"/>
    </source>
</evidence>
<sequence>MDNNSNNLPEKVQELKEQGNECVRNKKYEEAVLHYSHAINLDPKNYTLYSNRSFSFLKIQQYYLAMEDAKKTISLNPDWEKGYFRKAEIEHATFHFQEAMISYAMALTIQPNDVTLKNAFDTVREKRGQESRADKQIPWLGAGVGIILGVLLVIADQLLTAHPTVSHPILMAILTISIAMTGYGIARGFRYYIKCQRSGMLEPPVDLLPDENTTEEEEPANDKAGRSNTPKYTKAQARYRFRKGKMS</sequence>
<dbReference type="PROSITE" id="PS50005">
    <property type="entry name" value="TPR"/>
    <property type="match status" value="1"/>
</dbReference>
<proteinExistence type="predicted"/>
<dbReference type="PANTHER" id="PTHR22904">
    <property type="entry name" value="TPR REPEAT CONTAINING PROTEIN"/>
    <property type="match status" value="1"/>
</dbReference>
<evidence type="ECO:0000256" key="6">
    <source>
        <dbReference type="SAM" id="MobiDB-lite"/>
    </source>
</evidence>
<dbReference type="PANTHER" id="PTHR22904:SF532">
    <property type="entry name" value="HEAT SHOCK PROTEIN STI1-LIKE PROTEIN"/>
    <property type="match status" value="1"/>
</dbReference>
<evidence type="ECO:0000256" key="1">
    <source>
        <dbReference type="ARBA" id="ARBA00004496"/>
    </source>
</evidence>
<gene>
    <name evidence="8" type="ORF">g.45467</name>
    <name evidence="9" type="ORF">g.45468</name>
</gene>
<feature type="transmembrane region" description="Helical" evidence="7">
    <location>
        <begin position="137"/>
        <end position="155"/>
    </location>
</feature>
<accession>A0A1B6CJA7</accession>
<evidence type="ECO:0000256" key="4">
    <source>
        <dbReference type="ARBA" id="ARBA00022803"/>
    </source>
</evidence>
<keyword evidence="3" id="KW-0677">Repeat</keyword>
<organism evidence="9">
    <name type="scientific">Clastoptera arizonana</name>
    <name type="common">Arizona spittle bug</name>
    <dbReference type="NCBI Taxonomy" id="38151"/>
    <lineage>
        <taxon>Eukaryota</taxon>
        <taxon>Metazoa</taxon>
        <taxon>Ecdysozoa</taxon>
        <taxon>Arthropoda</taxon>
        <taxon>Hexapoda</taxon>
        <taxon>Insecta</taxon>
        <taxon>Pterygota</taxon>
        <taxon>Neoptera</taxon>
        <taxon>Paraneoptera</taxon>
        <taxon>Hemiptera</taxon>
        <taxon>Auchenorrhyncha</taxon>
        <taxon>Cercopoidea</taxon>
        <taxon>Clastopteridae</taxon>
        <taxon>Clastoptera</taxon>
    </lineage>
</organism>
<dbReference type="InterPro" id="IPR019734">
    <property type="entry name" value="TPR_rpt"/>
</dbReference>
<keyword evidence="4 5" id="KW-0802">TPR repeat</keyword>
<dbReference type="EMBL" id="GEDC01024835">
    <property type="protein sequence ID" value="JAS12463.1"/>
    <property type="molecule type" value="Transcribed_RNA"/>
</dbReference>
<dbReference type="Pfam" id="PF13414">
    <property type="entry name" value="TPR_11"/>
    <property type="match status" value="1"/>
</dbReference>
<feature type="repeat" description="TPR" evidence="5">
    <location>
        <begin position="12"/>
        <end position="45"/>
    </location>
</feature>
<evidence type="ECO:0000313" key="8">
    <source>
        <dbReference type="EMBL" id="JAS12463.1"/>
    </source>
</evidence>
<feature type="transmembrane region" description="Helical" evidence="7">
    <location>
        <begin position="167"/>
        <end position="186"/>
    </location>
</feature>
<evidence type="ECO:0000256" key="3">
    <source>
        <dbReference type="ARBA" id="ARBA00022737"/>
    </source>
</evidence>
<comment type="subcellular location">
    <subcellularLocation>
        <location evidence="1">Cytoplasm</location>
    </subcellularLocation>
</comment>
<feature type="compositionally biased region" description="Acidic residues" evidence="6">
    <location>
        <begin position="208"/>
        <end position="219"/>
    </location>
</feature>
<protein>
    <submittedName>
        <fullName evidence="9">Uncharacterized protein</fullName>
    </submittedName>
</protein>
<name>A0A1B6CJA7_9HEMI</name>
<reference evidence="9" key="1">
    <citation type="submission" date="2015-12" db="EMBL/GenBank/DDBJ databases">
        <title>De novo transcriptome assembly of four potential Pierce s Disease insect vectors from Arizona vineyards.</title>
        <authorList>
            <person name="Tassone E.E."/>
        </authorList>
    </citation>
    <scope>NUCLEOTIDE SEQUENCE</scope>
</reference>
<keyword evidence="7" id="KW-0812">Transmembrane</keyword>
<dbReference type="InterPro" id="IPR011990">
    <property type="entry name" value="TPR-like_helical_dom_sf"/>
</dbReference>
<keyword evidence="2" id="KW-0963">Cytoplasm</keyword>
<dbReference type="EMBL" id="GEDC01023734">
    <property type="protein sequence ID" value="JAS13564.1"/>
    <property type="molecule type" value="Transcribed_RNA"/>
</dbReference>
<dbReference type="AlphaFoldDB" id="A0A1B6CJA7"/>
<dbReference type="GO" id="GO:0051879">
    <property type="term" value="F:Hsp90 protein binding"/>
    <property type="evidence" value="ECO:0007669"/>
    <property type="project" value="TreeGrafter"/>
</dbReference>
<keyword evidence="7" id="KW-0472">Membrane</keyword>
<evidence type="ECO:0000313" key="9">
    <source>
        <dbReference type="EMBL" id="JAS13564.1"/>
    </source>
</evidence>
<evidence type="ECO:0000256" key="5">
    <source>
        <dbReference type="PROSITE-ProRule" id="PRU00339"/>
    </source>
</evidence>
<dbReference type="SMART" id="SM00028">
    <property type="entry name" value="TPR"/>
    <property type="match status" value="3"/>
</dbReference>
<dbReference type="FunFam" id="1.25.40.10:FF:000020">
    <property type="entry name" value="Stress-induced phosphoprotein 1"/>
    <property type="match status" value="1"/>
</dbReference>
<dbReference type="SUPFAM" id="SSF48452">
    <property type="entry name" value="TPR-like"/>
    <property type="match status" value="1"/>
</dbReference>
<evidence type="ECO:0000256" key="7">
    <source>
        <dbReference type="SAM" id="Phobius"/>
    </source>
</evidence>
<feature type="compositionally biased region" description="Basic residues" evidence="6">
    <location>
        <begin position="237"/>
        <end position="247"/>
    </location>
</feature>